<dbReference type="AlphaFoldDB" id="A0AAV4QM96"/>
<name>A0AAV4QM96_CAEEX</name>
<organism evidence="1 2">
    <name type="scientific">Caerostris extrusa</name>
    <name type="common">Bark spider</name>
    <name type="synonym">Caerostris bankana</name>
    <dbReference type="NCBI Taxonomy" id="172846"/>
    <lineage>
        <taxon>Eukaryota</taxon>
        <taxon>Metazoa</taxon>
        <taxon>Ecdysozoa</taxon>
        <taxon>Arthropoda</taxon>
        <taxon>Chelicerata</taxon>
        <taxon>Arachnida</taxon>
        <taxon>Araneae</taxon>
        <taxon>Araneomorphae</taxon>
        <taxon>Entelegynae</taxon>
        <taxon>Araneoidea</taxon>
        <taxon>Araneidae</taxon>
        <taxon>Caerostris</taxon>
    </lineage>
</organism>
<dbReference type="Proteomes" id="UP001054945">
    <property type="component" value="Unassembled WGS sequence"/>
</dbReference>
<proteinExistence type="predicted"/>
<keyword evidence="2" id="KW-1185">Reference proteome</keyword>
<evidence type="ECO:0000313" key="2">
    <source>
        <dbReference type="Proteomes" id="UP001054945"/>
    </source>
</evidence>
<protein>
    <submittedName>
        <fullName evidence="1">Uncharacterized protein</fullName>
    </submittedName>
</protein>
<accession>A0AAV4QM96</accession>
<evidence type="ECO:0000313" key="1">
    <source>
        <dbReference type="EMBL" id="GIY10051.1"/>
    </source>
</evidence>
<reference evidence="1 2" key="1">
    <citation type="submission" date="2021-06" db="EMBL/GenBank/DDBJ databases">
        <title>Caerostris extrusa draft genome.</title>
        <authorList>
            <person name="Kono N."/>
            <person name="Arakawa K."/>
        </authorList>
    </citation>
    <scope>NUCLEOTIDE SEQUENCE [LARGE SCALE GENOMIC DNA]</scope>
</reference>
<gene>
    <name evidence="1" type="ORF">CEXT_267461</name>
</gene>
<dbReference type="EMBL" id="BPLR01006462">
    <property type="protein sequence ID" value="GIY10051.1"/>
    <property type="molecule type" value="Genomic_DNA"/>
</dbReference>
<comment type="caution">
    <text evidence="1">The sequence shown here is derived from an EMBL/GenBank/DDBJ whole genome shotgun (WGS) entry which is preliminary data.</text>
</comment>
<sequence length="91" mass="10187">MDVILANISKQGFKQHVTRKDMQRFACEKRIGEKDCGIYAKLKRKARGELSAFRIDGKKQGNRFGIDLGPNAVATVAAKMIFVQQMDTAKV</sequence>